<dbReference type="PANTHER" id="PTHR43005">
    <property type="entry name" value="BLR7065 PROTEIN"/>
    <property type="match status" value="1"/>
</dbReference>
<feature type="transmembrane region" description="Helical" evidence="7">
    <location>
        <begin position="280"/>
        <end position="302"/>
    </location>
</feature>
<keyword evidence="2 7" id="KW-0813">Transport</keyword>
<evidence type="ECO:0000256" key="6">
    <source>
        <dbReference type="ARBA" id="ARBA00023136"/>
    </source>
</evidence>
<feature type="transmembrane region" description="Helical" evidence="7">
    <location>
        <begin position="90"/>
        <end position="111"/>
    </location>
</feature>
<evidence type="ECO:0000256" key="3">
    <source>
        <dbReference type="ARBA" id="ARBA00022475"/>
    </source>
</evidence>
<dbReference type="AlphaFoldDB" id="A0A936Z9V3"/>
<evidence type="ECO:0000256" key="4">
    <source>
        <dbReference type="ARBA" id="ARBA00022692"/>
    </source>
</evidence>
<feature type="transmembrane region" description="Helical" evidence="7">
    <location>
        <begin position="123"/>
        <end position="140"/>
    </location>
</feature>
<evidence type="ECO:0000256" key="2">
    <source>
        <dbReference type="ARBA" id="ARBA00022448"/>
    </source>
</evidence>
<keyword evidence="6 7" id="KW-0472">Membrane</keyword>
<dbReference type="CDD" id="cd06261">
    <property type="entry name" value="TM_PBP2"/>
    <property type="match status" value="1"/>
</dbReference>
<evidence type="ECO:0000313" key="10">
    <source>
        <dbReference type="Proteomes" id="UP000605848"/>
    </source>
</evidence>
<dbReference type="GO" id="GO:0055085">
    <property type="term" value="P:transmembrane transport"/>
    <property type="evidence" value="ECO:0007669"/>
    <property type="project" value="InterPro"/>
</dbReference>
<dbReference type="PANTHER" id="PTHR43005:SF2">
    <property type="entry name" value="INTEGRAL MEMBRANE SUGAR TRANSPORT PROTEIN"/>
    <property type="match status" value="1"/>
</dbReference>
<evidence type="ECO:0000256" key="5">
    <source>
        <dbReference type="ARBA" id="ARBA00022989"/>
    </source>
</evidence>
<accession>A0A936Z9V3</accession>
<proteinExistence type="inferred from homology"/>
<dbReference type="SUPFAM" id="SSF161098">
    <property type="entry name" value="MetI-like"/>
    <property type="match status" value="1"/>
</dbReference>
<name>A0A936Z9V3_9HYPH</name>
<feature type="domain" description="ABC transmembrane type-1" evidence="8">
    <location>
        <begin position="86"/>
        <end position="297"/>
    </location>
</feature>
<gene>
    <name evidence="9" type="ORF">JKG68_02305</name>
</gene>
<evidence type="ECO:0000256" key="1">
    <source>
        <dbReference type="ARBA" id="ARBA00004651"/>
    </source>
</evidence>
<comment type="subcellular location">
    <subcellularLocation>
        <location evidence="1 7">Cell membrane</location>
        <topology evidence="1 7">Multi-pass membrane protein</topology>
    </subcellularLocation>
</comment>
<organism evidence="9 10">
    <name type="scientific">Microvirga aerilata</name>
    <dbReference type="NCBI Taxonomy" id="670292"/>
    <lineage>
        <taxon>Bacteria</taxon>
        <taxon>Pseudomonadati</taxon>
        <taxon>Pseudomonadota</taxon>
        <taxon>Alphaproteobacteria</taxon>
        <taxon>Hyphomicrobiales</taxon>
        <taxon>Methylobacteriaceae</taxon>
        <taxon>Microvirga</taxon>
    </lineage>
</organism>
<keyword evidence="10" id="KW-1185">Reference proteome</keyword>
<comment type="caution">
    <text evidence="9">The sequence shown here is derived from an EMBL/GenBank/DDBJ whole genome shotgun (WGS) entry which is preliminary data.</text>
</comment>
<reference evidence="9" key="1">
    <citation type="submission" date="2021-01" db="EMBL/GenBank/DDBJ databases">
        <title>Microvirga sp.</title>
        <authorList>
            <person name="Kim M.K."/>
        </authorList>
    </citation>
    <scope>NUCLEOTIDE SEQUENCE</scope>
    <source>
        <strain evidence="9">5420S-16</strain>
    </source>
</reference>
<feature type="transmembrane region" description="Helical" evidence="7">
    <location>
        <begin position="175"/>
        <end position="195"/>
    </location>
</feature>
<dbReference type="RefSeq" id="WP_202055482.1">
    <property type="nucleotide sequence ID" value="NZ_JAEQMY010000002.1"/>
</dbReference>
<dbReference type="Pfam" id="PF00528">
    <property type="entry name" value="BPD_transp_1"/>
    <property type="match status" value="1"/>
</dbReference>
<dbReference type="Proteomes" id="UP000605848">
    <property type="component" value="Unassembled WGS sequence"/>
</dbReference>
<keyword evidence="5 7" id="KW-1133">Transmembrane helix</keyword>
<evidence type="ECO:0000256" key="7">
    <source>
        <dbReference type="RuleBase" id="RU363032"/>
    </source>
</evidence>
<dbReference type="GO" id="GO:0005886">
    <property type="term" value="C:plasma membrane"/>
    <property type="evidence" value="ECO:0007669"/>
    <property type="project" value="UniProtKB-SubCell"/>
</dbReference>
<dbReference type="EMBL" id="JAEQMY010000002">
    <property type="protein sequence ID" value="MBL0402792.1"/>
    <property type="molecule type" value="Genomic_DNA"/>
</dbReference>
<dbReference type="PROSITE" id="PS50928">
    <property type="entry name" value="ABC_TM1"/>
    <property type="match status" value="1"/>
</dbReference>
<comment type="similarity">
    <text evidence="7">Belongs to the binding-protein-dependent transport system permease family.</text>
</comment>
<evidence type="ECO:0000313" key="9">
    <source>
        <dbReference type="EMBL" id="MBL0402792.1"/>
    </source>
</evidence>
<dbReference type="InterPro" id="IPR000515">
    <property type="entry name" value="MetI-like"/>
</dbReference>
<dbReference type="InterPro" id="IPR035906">
    <property type="entry name" value="MetI-like_sf"/>
</dbReference>
<evidence type="ECO:0000259" key="8">
    <source>
        <dbReference type="PROSITE" id="PS50928"/>
    </source>
</evidence>
<dbReference type="Gene3D" id="1.10.3720.10">
    <property type="entry name" value="MetI-like"/>
    <property type="match status" value="1"/>
</dbReference>
<sequence>MVSTTTSAPVPSATAAAGERSQRNVKTLPLVAPSVVILFLWMIVPLAMTLWFSFQYYNLLDPSVGGFAGFENYTFLLTDPSLLTAMMNTLFLVFWVLVITVGFGTLLAVLFDQDFYGRGIARLLAIAPFFVMPTVSALVWKNMLMHPVNGLFAFFARSLGLPAIDFFGSFPLTSVIIIVAWQWLPFALLILLTAIQSLDSEQKEAARMDGAGPFSMFFFIILPHLGRAISVVIMIETIFLLSVFAEIYVTTSGGPGLASTNLAFLIYLRALREYDVGGASAAGIIAVILANIVAIFLVRSIAKNIAD</sequence>
<keyword evidence="4 7" id="KW-0812">Transmembrane</keyword>
<feature type="transmembrane region" description="Helical" evidence="7">
    <location>
        <begin position="30"/>
        <end position="54"/>
    </location>
</feature>
<feature type="transmembrane region" description="Helical" evidence="7">
    <location>
        <begin position="216"/>
        <end position="241"/>
    </location>
</feature>
<feature type="transmembrane region" description="Helical" evidence="7">
    <location>
        <begin position="247"/>
        <end position="268"/>
    </location>
</feature>
<protein>
    <submittedName>
        <fullName evidence="9">Sugar ABC transporter permease</fullName>
    </submittedName>
</protein>
<keyword evidence="3" id="KW-1003">Cell membrane</keyword>